<sequence length="399" mass="43372">MKKITFVICLALLCLVTFTSAQAVTNISEFGRSPFHKPPLTTAEELVAMVDGKQAEIRKGFAMAGREELAEPFITQIRTTDIQVVQYPKGTYMPWMFYKKNGIGTVRVAKDVTWTNEEPFPGFTFDVEHGDSIVTFVIPLACGNVALMSERPKPVAPPPNQAPTCAMTVTPTKAFCGEPITIDAGGSADSDGSISKMIVEVVAPDGTVVSREEIGEGALSTQMAMPCGDNTIRVTVVDNEGVEATSPQCLTAVQGVDRFRPIADVGFFRQFDPGTYLFGRVGGEYRLTDQFSILGLVGVAPHVDGNDGETAILIDVLGEYTFGSRYYVDFGVGGWLTDGDSDLETEDSQLDLILGMGARIFGEPEEFNTSLFIEVRSAFDELDELREVGRFGAGLRFRF</sequence>
<evidence type="ECO:0000313" key="2">
    <source>
        <dbReference type="EMBL" id="BDD88128.1"/>
    </source>
</evidence>
<evidence type="ECO:0000313" key="3">
    <source>
        <dbReference type="Proteomes" id="UP000830055"/>
    </source>
</evidence>
<dbReference type="InterPro" id="IPR013783">
    <property type="entry name" value="Ig-like_fold"/>
</dbReference>
<dbReference type="Proteomes" id="UP000830055">
    <property type="component" value="Chromosome"/>
</dbReference>
<accession>A0ABN6M5H2</accession>
<keyword evidence="1" id="KW-0732">Signal</keyword>
<organism evidence="2 3">
    <name type="scientific">Desulfofustis limnaeus</name>
    <dbReference type="NCBI Taxonomy" id="2740163"/>
    <lineage>
        <taxon>Bacteria</taxon>
        <taxon>Pseudomonadati</taxon>
        <taxon>Thermodesulfobacteriota</taxon>
        <taxon>Desulfobulbia</taxon>
        <taxon>Desulfobulbales</taxon>
        <taxon>Desulfocapsaceae</taxon>
        <taxon>Desulfofustis</taxon>
    </lineage>
</organism>
<protein>
    <submittedName>
        <fullName evidence="2">Uncharacterized protein</fullName>
    </submittedName>
</protein>
<gene>
    <name evidence="2" type="ORF">DPPLL_24930</name>
</gene>
<proteinExistence type="predicted"/>
<feature type="signal peptide" evidence="1">
    <location>
        <begin position="1"/>
        <end position="23"/>
    </location>
</feature>
<reference evidence="2 3" key="1">
    <citation type="submission" date="2022-01" db="EMBL/GenBank/DDBJ databases">
        <title>Desulfofustis limnae sp. nov., a novel mesophilic sulfate-reducing bacterium isolated from marsh soil.</title>
        <authorList>
            <person name="Watanabe M."/>
            <person name="Takahashi A."/>
            <person name="Kojima H."/>
            <person name="Fukui M."/>
        </authorList>
    </citation>
    <scope>NUCLEOTIDE SEQUENCE [LARGE SCALE GENOMIC DNA]</scope>
    <source>
        <strain evidence="2 3">PPLL</strain>
    </source>
</reference>
<keyword evidence="3" id="KW-1185">Reference proteome</keyword>
<dbReference type="RefSeq" id="WP_284151515.1">
    <property type="nucleotide sequence ID" value="NZ_AP025516.1"/>
</dbReference>
<dbReference type="Gene3D" id="2.60.40.10">
    <property type="entry name" value="Immunoglobulins"/>
    <property type="match status" value="1"/>
</dbReference>
<feature type="chain" id="PRO_5045470772" evidence="1">
    <location>
        <begin position="24"/>
        <end position="399"/>
    </location>
</feature>
<evidence type="ECO:0000256" key="1">
    <source>
        <dbReference type="SAM" id="SignalP"/>
    </source>
</evidence>
<name>A0ABN6M5H2_9BACT</name>
<dbReference type="EMBL" id="AP025516">
    <property type="protein sequence ID" value="BDD88128.1"/>
    <property type="molecule type" value="Genomic_DNA"/>
</dbReference>